<dbReference type="InterPro" id="IPR004528">
    <property type="entry name" value="KdsB"/>
</dbReference>
<keyword evidence="6" id="KW-1185">Reference proteome</keyword>
<dbReference type="eggNOG" id="COG1212">
    <property type="taxonomic scope" value="Bacteria"/>
</dbReference>
<keyword evidence="2 4" id="KW-0548">Nucleotidyltransferase</keyword>
<dbReference type="CDD" id="cd02517">
    <property type="entry name" value="CMP-KDO-Synthetase"/>
    <property type="match status" value="1"/>
</dbReference>
<dbReference type="UniPathway" id="UPA00030"/>
<dbReference type="RefSeq" id="WP_013046357.1">
    <property type="nucleotide sequence ID" value="NC_014010.1"/>
</dbReference>
<evidence type="ECO:0000256" key="4">
    <source>
        <dbReference type="HAMAP-Rule" id="MF_00057"/>
    </source>
</evidence>
<sequence>MAKKNAKIIIIPARMVASRLPGKPLAEIAGKPMIQHVWERALDADIAPVYVATDDRGIVDIITSAGGQAVMTRTDHPSGSDRVYEAVELIDPDRHIDHILNLQGDLPELSPEIPALLADCLETTGADLATLVTKASTEEANRPQVVKAVVSWQDSGFGNALYFSRAAIPTGAETLYHHIGVYGWTRAALARFVSLPPSPLEQAEKLEQLRALEAGMHIATGYIDIAPGGIDTADDLERARQRMSK</sequence>
<accession>D5BTY3</accession>
<evidence type="ECO:0000313" key="6">
    <source>
        <dbReference type="Proteomes" id="UP000007460"/>
    </source>
</evidence>
<reference evidence="5 6" key="1">
    <citation type="journal article" date="2010" name="J. Bacteriol.">
        <title>Complete genome sequence of "Candidatus Puniceispirillum marinum" IMCC1322, a representative of the SAR116 clade in the Alphaproteobacteria.</title>
        <authorList>
            <person name="Oh H.M."/>
            <person name="Kwon K.K."/>
            <person name="Kang I."/>
            <person name="Kang S.G."/>
            <person name="Lee J.H."/>
            <person name="Kim S.J."/>
            <person name="Cho J.C."/>
        </authorList>
    </citation>
    <scope>NUCLEOTIDE SEQUENCE [LARGE SCALE GENOMIC DNA]</scope>
    <source>
        <strain evidence="5 6">IMCC1322</strain>
    </source>
</reference>
<evidence type="ECO:0000256" key="3">
    <source>
        <dbReference type="ARBA" id="ARBA00022985"/>
    </source>
</evidence>
<evidence type="ECO:0000313" key="5">
    <source>
        <dbReference type="EMBL" id="ADE39730.1"/>
    </source>
</evidence>
<comment type="function">
    <text evidence="4">Activates KDO (a required 8-carbon sugar) for incorporation into bacterial lipopolysaccharide in Gram-negative bacteria.</text>
</comment>
<dbReference type="OrthoDB" id="9815559at2"/>
<dbReference type="STRING" id="488538.SAR116_1487"/>
<keyword evidence="3 4" id="KW-0448">Lipopolysaccharide biosynthesis</keyword>
<dbReference type="GO" id="GO:0008690">
    <property type="term" value="F:3-deoxy-manno-octulosonate cytidylyltransferase activity"/>
    <property type="evidence" value="ECO:0007669"/>
    <property type="project" value="UniProtKB-UniRule"/>
</dbReference>
<name>D5BTY3_PUNMI</name>
<dbReference type="PANTHER" id="PTHR42866:SF2">
    <property type="entry name" value="3-DEOXY-MANNO-OCTULOSONATE CYTIDYLYLTRANSFERASE, MITOCHONDRIAL"/>
    <property type="match status" value="1"/>
</dbReference>
<dbReference type="PANTHER" id="PTHR42866">
    <property type="entry name" value="3-DEOXY-MANNO-OCTULOSONATE CYTIDYLYLTRANSFERASE"/>
    <property type="match status" value="1"/>
</dbReference>
<dbReference type="Pfam" id="PF02348">
    <property type="entry name" value="CTP_transf_3"/>
    <property type="match status" value="1"/>
</dbReference>
<dbReference type="GO" id="GO:0033468">
    <property type="term" value="P:CMP-keto-3-deoxy-D-manno-octulosonic acid biosynthetic process"/>
    <property type="evidence" value="ECO:0007669"/>
    <property type="project" value="UniProtKB-UniRule"/>
</dbReference>
<dbReference type="Proteomes" id="UP000007460">
    <property type="component" value="Chromosome"/>
</dbReference>
<keyword evidence="4" id="KW-0963">Cytoplasm</keyword>
<dbReference type="HOGENOM" id="CLU_065038_0_1_5"/>
<dbReference type="NCBIfam" id="TIGR00466">
    <property type="entry name" value="kdsB"/>
    <property type="match status" value="1"/>
</dbReference>
<dbReference type="KEGG" id="apb:SAR116_1487"/>
<organism evidence="5 6">
    <name type="scientific">Puniceispirillum marinum (strain IMCC1322)</name>
    <dbReference type="NCBI Taxonomy" id="488538"/>
    <lineage>
        <taxon>Bacteria</taxon>
        <taxon>Pseudomonadati</taxon>
        <taxon>Pseudomonadota</taxon>
        <taxon>Alphaproteobacteria</taxon>
        <taxon>Candidatus Puniceispirillales</taxon>
        <taxon>Candidatus Puniceispirillaceae</taxon>
        <taxon>Candidatus Puniceispirillum</taxon>
    </lineage>
</organism>
<dbReference type="Gene3D" id="3.90.550.10">
    <property type="entry name" value="Spore Coat Polysaccharide Biosynthesis Protein SpsA, Chain A"/>
    <property type="match status" value="1"/>
</dbReference>
<dbReference type="GO" id="GO:0005829">
    <property type="term" value="C:cytosol"/>
    <property type="evidence" value="ECO:0007669"/>
    <property type="project" value="TreeGrafter"/>
</dbReference>
<dbReference type="UniPathway" id="UPA00358">
    <property type="reaction ID" value="UER00476"/>
</dbReference>
<dbReference type="SUPFAM" id="SSF53448">
    <property type="entry name" value="Nucleotide-diphospho-sugar transferases"/>
    <property type="match status" value="1"/>
</dbReference>
<comment type="similarity">
    <text evidence="4">Belongs to the KdsB family.</text>
</comment>
<comment type="catalytic activity">
    <reaction evidence="4">
        <text>3-deoxy-alpha-D-manno-oct-2-ulosonate + CTP = CMP-3-deoxy-beta-D-manno-octulosonate + diphosphate</text>
        <dbReference type="Rhea" id="RHEA:23448"/>
        <dbReference type="ChEBI" id="CHEBI:33019"/>
        <dbReference type="ChEBI" id="CHEBI:37563"/>
        <dbReference type="ChEBI" id="CHEBI:85986"/>
        <dbReference type="ChEBI" id="CHEBI:85987"/>
        <dbReference type="EC" id="2.7.7.38"/>
    </reaction>
</comment>
<evidence type="ECO:0000256" key="1">
    <source>
        <dbReference type="ARBA" id="ARBA00022679"/>
    </source>
</evidence>
<keyword evidence="1 4" id="KW-0808">Transferase</keyword>
<protein>
    <recommendedName>
        <fullName evidence="4">3-deoxy-manno-octulosonate cytidylyltransferase</fullName>
        <ecNumber evidence="4">2.7.7.38</ecNumber>
    </recommendedName>
    <alternativeName>
        <fullName evidence="4">CMP-2-keto-3-deoxyoctulosonic acid synthase</fullName>
        <shortName evidence="4">CKS</shortName>
        <shortName evidence="4">CMP-KDO synthase</shortName>
    </alternativeName>
</protein>
<dbReference type="InterPro" id="IPR003329">
    <property type="entry name" value="Cytidylyl_trans"/>
</dbReference>
<proteinExistence type="inferred from homology"/>
<dbReference type="NCBIfam" id="NF003948">
    <property type="entry name" value="PRK05450.1-1"/>
    <property type="match status" value="1"/>
</dbReference>
<dbReference type="InterPro" id="IPR029044">
    <property type="entry name" value="Nucleotide-diphossugar_trans"/>
</dbReference>
<dbReference type="NCBIfam" id="NF003952">
    <property type="entry name" value="PRK05450.1-5"/>
    <property type="match status" value="1"/>
</dbReference>
<dbReference type="GO" id="GO:0009103">
    <property type="term" value="P:lipopolysaccharide biosynthetic process"/>
    <property type="evidence" value="ECO:0007669"/>
    <property type="project" value="UniProtKB-UniRule"/>
</dbReference>
<comment type="pathway">
    <text evidence="4">Bacterial outer membrane biogenesis; lipopolysaccharide biosynthesis.</text>
</comment>
<dbReference type="AlphaFoldDB" id="D5BTY3"/>
<gene>
    <name evidence="4" type="primary">kdsB</name>
    <name evidence="5" type="ordered locus">SAR116_1487</name>
</gene>
<dbReference type="EMBL" id="CP001751">
    <property type="protein sequence ID" value="ADE39730.1"/>
    <property type="molecule type" value="Genomic_DNA"/>
</dbReference>
<comment type="subcellular location">
    <subcellularLocation>
        <location evidence="4">Cytoplasm</location>
    </subcellularLocation>
</comment>
<dbReference type="EC" id="2.7.7.38" evidence="4"/>
<comment type="pathway">
    <text evidence="4">Nucleotide-sugar biosynthesis; CMP-3-deoxy-D-manno-octulosonate biosynthesis; CMP-3-deoxy-D-manno-octulosonate from 3-deoxy-D-manno-octulosonate and CTP: step 1/1.</text>
</comment>
<evidence type="ECO:0000256" key="2">
    <source>
        <dbReference type="ARBA" id="ARBA00022695"/>
    </source>
</evidence>
<dbReference type="HAMAP" id="MF_00057">
    <property type="entry name" value="KdsB"/>
    <property type="match status" value="1"/>
</dbReference>